<keyword evidence="3" id="KW-1185">Reference proteome</keyword>
<proteinExistence type="predicted"/>
<dbReference type="AlphaFoldDB" id="A0A9W8UUA0"/>
<dbReference type="InterPro" id="IPR046700">
    <property type="entry name" value="DUF6570"/>
</dbReference>
<dbReference type="Proteomes" id="UP001152087">
    <property type="component" value="Unassembled WGS sequence"/>
</dbReference>
<evidence type="ECO:0000313" key="2">
    <source>
        <dbReference type="EMBL" id="KAJ4175403.1"/>
    </source>
</evidence>
<comment type="caution">
    <text evidence="2">The sequence shown here is derived from an EMBL/GenBank/DDBJ whole genome shotgun (WGS) entry which is preliminary data.</text>
</comment>
<feature type="domain" description="DUF6570" evidence="1">
    <location>
        <begin position="3"/>
        <end position="67"/>
    </location>
</feature>
<sequence length="68" mass="7779">MFPEELKGLTPVEEKLIRLNSCYGFITKYSIAEGQRQSVTYPKHVKGHITVFPNNVQELATRILPHPL</sequence>
<dbReference type="Pfam" id="PF20209">
    <property type="entry name" value="DUF6570"/>
    <property type="match status" value="1"/>
</dbReference>
<gene>
    <name evidence="2" type="ORF">NW755_014920</name>
</gene>
<name>A0A9W8UUA0_9HYPO</name>
<feature type="non-terminal residue" evidence="2">
    <location>
        <position position="68"/>
    </location>
</feature>
<reference evidence="2" key="1">
    <citation type="submission" date="2022-09" db="EMBL/GenBank/DDBJ databases">
        <title>Fusarium specimens isolated from Avocado Roots.</title>
        <authorList>
            <person name="Stajich J."/>
            <person name="Roper C."/>
            <person name="Heimlech-Rivalta G."/>
        </authorList>
    </citation>
    <scope>NUCLEOTIDE SEQUENCE</scope>
    <source>
        <strain evidence="2">A02</strain>
    </source>
</reference>
<protein>
    <recommendedName>
        <fullName evidence="1">DUF6570 domain-containing protein</fullName>
    </recommendedName>
</protein>
<evidence type="ECO:0000259" key="1">
    <source>
        <dbReference type="Pfam" id="PF20209"/>
    </source>
</evidence>
<organism evidence="2 3">
    <name type="scientific">Fusarium falciforme</name>
    <dbReference type="NCBI Taxonomy" id="195108"/>
    <lineage>
        <taxon>Eukaryota</taxon>
        <taxon>Fungi</taxon>
        <taxon>Dikarya</taxon>
        <taxon>Ascomycota</taxon>
        <taxon>Pezizomycotina</taxon>
        <taxon>Sordariomycetes</taxon>
        <taxon>Hypocreomycetidae</taxon>
        <taxon>Hypocreales</taxon>
        <taxon>Nectriaceae</taxon>
        <taxon>Fusarium</taxon>
        <taxon>Fusarium solani species complex</taxon>
    </lineage>
</organism>
<evidence type="ECO:0000313" key="3">
    <source>
        <dbReference type="Proteomes" id="UP001152087"/>
    </source>
</evidence>
<dbReference type="EMBL" id="JAOQAV010000703">
    <property type="protein sequence ID" value="KAJ4175403.1"/>
    <property type="molecule type" value="Genomic_DNA"/>
</dbReference>
<accession>A0A9W8UUA0</accession>